<accession>A0A1N7FY48</accession>
<dbReference type="Pfam" id="PF24839">
    <property type="entry name" value="DUF7718"/>
    <property type="match status" value="1"/>
</dbReference>
<evidence type="ECO:0000313" key="4">
    <source>
        <dbReference type="Proteomes" id="UP000185687"/>
    </source>
</evidence>
<gene>
    <name evidence="2" type="ORF">BB347_17780</name>
    <name evidence="3" type="ORF">SAMN05421809_3562</name>
</gene>
<reference evidence="2 5" key="1">
    <citation type="submission" date="2017-01" db="EMBL/GenBank/DDBJ databases">
        <title>Complete genome sequence of Haloterrigena daqingensis type strain (JX313T).</title>
        <authorList>
            <person name="Shuang W."/>
        </authorList>
    </citation>
    <scope>NUCLEOTIDE SEQUENCE [LARGE SCALE GENOMIC DNA]</scope>
    <source>
        <strain evidence="5">JX313</strain>
        <strain evidence="2">JX313T</strain>
        <plasmid evidence="5">Plasmid unnamed2</plasmid>
        <plasmid evidence="2">unnamed2</plasmid>
    </source>
</reference>
<evidence type="ECO:0000259" key="1">
    <source>
        <dbReference type="Pfam" id="PF24839"/>
    </source>
</evidence>
<organism evidence="3 4">
    <name type="scientific">Natronorubrum daqingense</name>
    <dbReference type="NCBI Taxonomy" id="588898"/>
    <lineage>
        <taxon>Archaea</taxon>
        <taxon>Methanobacteriati</taxon>
        <taxon>Methanobacteriota</taxon>
        <taxon>Stenosarchaea group</taxon>
        <taxon>Halobacteria</taxon>
        <taxon>Halobacteriales</taxon>
        <taxon>Natrialbaceae</taxon>
        <taxon>Natronorubrum</taxon>
    </lineage>
</organism>
<proteinExistence type="predicted"/>
<keyword evidence="2" id="KW-0614">Plasmid</keyword>
<evidence type="ECO:0000313" key="5">
    <source>
        <dbReference type="Proteomes" id="UP000187321"/>
    </source>
</evidence>
<dbReference type="EMBL" id="FTNP01000008">
    <property type="protein sequence ID" value="SIS05241.1"/>
    <property type="molecule type" value="Genomic_DNA"/>
</dbReference>
<feature type="domain" description="DUF7718" evidence="1">
    <location>
        <begin position="5"/>
        <end position="123"/>
    </location>
</feature>
<dbReference type="KEGG" id="hda:BB347_17780"/>
<dbReference type="Proteomes" id="UP000185687">
    <property type="component" value="Unassembled WGS sequence"/>
</dbReference>
<dbReference type="InterPro" id="IPR056135">
    <property type="entry name" value="DUF7718"/>
</dbReference>
<dbReference type="AlphaFoldDB" id="A0A1N7FY48"/>
<reference evidence="3 4" key="2">
    <citation type="submission" date="2017-01" db="EMBL/GenBank/DDBJ databases">
        <authorList>
            <person name="Mah S.A."/>
            <person name="Swanson W.J."/>
            <person name="Moy G.W."/>
            <person name="Vacquier V.D."/>
        </authorList>
    </citation>
    <scope>NUCLEOTIDE SEQUENCE [LARGE SCALE GENOMIC DNA]</scope>
    <source>
        <strain evidence="3 4">CGMCC 1.8909</strain>
    </source>
</reference>
<evidence type="ECO:0000313" key="3">
    <source>
        <dbReference type="EMBL" id="SIS05241.1"/>
    </source>
</evidence>
<dbReference type="Proteomes" id="UP000187321">
    <property type="component" value="Plasmid unnamed2"/>
</dbReference>
<protein>
    <recommendedName>
        <fullName evidence="1">DUF7718 domain-containing protein</fullName>
    </recommendedName>
</protein>
<name>A0A1N7FY48_9EURY</name>
<geneLocation type="plasmid" evidence="2">
    <name>unnamed2</name>
</geneLocation>
<dbReference type="EMBL" id="CP019329">
    <property type="protein sequence ID" value="APX98555.1"/>
    <property type="molecule type" value="Genomic_DNA"/>
</dbReference>
<evidence type="ECO:0000313" key="2">
    <source>
        <dbReference type="EMBL" id="APX98555.1"/>
    </source>
</evidence>
<sequence length="134" mass="15896">MDPVNETEYTNEIAPPYTRIRTYFATDRGQVIRFVVKLEYNISNNTALLEKWEEVARFDHNPESQDGHDITDEGLHMDLIEPNGDDRRAWGFPDVPINDAPRWCESYFESNHRRLTKRFAKEIGIEKWNLPTRR</sequence>
<keyword evidence="4" id="KW-1185">Reference proteome</keyword>